<evidence type="ECO:0000256" key="2">
    <source>
        <dbReference type="ARBA" id="ARBA00016337"/>
    </source>
</evidence>
<dbReference type="AlphaFoldDB" id="A0A2R5HH62"/>
<comment type="cofactor">
    <cofactor evidence="11">
        <name>Mg(2+)</name>
        <dbReference type="ChEBI" id="CHEBI:18420"/>
    </cofactor>
    <cofactor evidence="11">
        <name>Mn(2+)</name>
        <dbReference type="ChEBI" id="CHEBI:29035"/>
    </cofactor>
    <text evidence="11">Magnesium. Can also use manganese.</text>
</comment>
<evidence type="ECO:0000256" key="1">
    <source>
        <dbReference type="ARBA" id="ARBA00011955"/>
    </source>
</evidence>
<comment type="catalytic activity">
    <reaction evidence="9 10">
        <text>L-threonyl-[protein] + FAD = FMN-L-threonyl-[protein] + AMP + H(+)</text>
        <dbReference type="Rhea" id="RHEA:36847"/>
        <dbReference type="Rhea" id="RHEA-COMP:11060"/>
        <dbReference type="Rhea" id="RHEA-COMP:11061"/>
        <dbReference type="ChEBI" id="CHEBI:15378"/>
        <dbReference type="ChEBI" id="CHEBI:30013"/>
        <dbReference type="ChEBI" id="CHEBI:57692"/>
        <dbReference type="ChEBI" id="CHEBI:74257"/>
        <dbReference type="ChEBI" id="CHEBI:456215"/>
        <dbReference type="EC" id="2.7.1.180"/>
    </reaction>
</comment>
<dbReference type="OrthoDB" id="9778595at2"/>
<gene>
    <name evidence="12" type="primary">apbE_3</name>
    <name evidence="12" type="ORF">NtB2_01552</name>
</gene>
<keyword evidence="5 10" id="KW-0479">Metal-binding</keyword>
<evidence type="ECO:0000313" key="13">
    <source>
        <dbReference type="Proteomes" id="UP000245021"/>
    </source>
</evidence>
<dbReference type="EMBL" id="BFFO01000012">
    <property type="protein sequence ID" value="GBG97407.1"/>
    <property type="molecule type" value="Genomic_DNA"/>
</dbReference>
<comment type="similarity">
    <text evidence="10">Belongs to the ApbE family.</text>
</comment>
<accession>A0A2R5HH62</accession>
<keyword evidence="4 10" id="KW-0808">Transferase</keyword>
<dbReference type="SUPFAM" id="SSF143631">
    <property type="entry name" value="ApbE-like"/>
    <property type="match status" value="1"/>
</dbReference>
<dbReference type="Gene3D" id="3.10.520.10">
    <property type="entry name" value="ApbE-like domains"/>
    <property type="match status" value="1"/>
</dbReference>
<dbReference type="GO" id="GO:0046872">
    <property type="term" value="F:metal ion binding"/>
    <property type="evidence" value="ECO:0007669"/>
    <property type="project" value="UniProtKB-UniRule"/>
</dbReference>
<comment type="caution">
    <text evidence="12">The sequence shown here is derived from an EMBL/GenBank/DDBJ whole genome shotgun (WGS) entry which is preliminary data.</text>
</comment>
<keyword evidence="6 10" id="KW-0274">FAD</keyword>
<dbReference type="InterPro" id="IPR003374">
    <property type="entry name" value="ApbE-like_sf"/>
</dbReference>
<dbReference type="InterPro" id="IPR024932">
    <property type="entry name" value="ApbE"/>
</dbReference>
<evidence type="ECO:0000256" key="10">
    <source>
        <dbReference type="PIRNR" id="PIRNR006268"/>
    </source>
</evidence>
<evidence type="ECO:0000256" key="3">
    <source>
        <dbReference type="ARBA" id="ARBA00022630"/>
    </source>
</evidence>
<keyword evidence="7 10" id="KW-0460">Magnesium</keyword>
<reference evidence="12 13" key="1">
    <citation type="journal article" date="2018" name="Genome Announc.">
        <title>Draft Genome Sequence of Lactococcus sp. Strain NtB2 (JCM 32569), Isolated from the Gut of the Higher Termite Nasutitermes takasagoensis.</title>
        <authorList>
            <person name="Noda S."/>
            <person name="Aihara C."/>
            <person name="Yuki M."/>
            <person name="Ohkuma M."/>
        </authorList>
    </citation>
    <scope>NUCLEOTIDE SEQUENCE [LARGE SCALE GENOMIC DNA]</scope>
    <source>
        <strain evidence="12 13">NtB2</strain>
    </source>
</reference>
<dbReference type="EC" id="2.7.1.180" evidence="1 10"/>
<name>A0A2R5HH62_9LACT</name>
<evidence type="ECO:0000256" key="9">
    <source>
        <dbReference type="ARBA" id="ARBA00048540"/>
    </source>
</evidence>
<evidence type="ECO:0000256" key="5">
    <source>
        <dbReference type="ARBA" id="ARBA00022723"/>
    </source>
</evidence>
<keyword evidence="13" id="KW-1185">Reference proteome</keyword>
<dbReference type="PANTHER" id="PTHR30040:SF2">
    <property type="entry name" value="FAD:PROTEIN FMN TRANSFERASE"/>
    <property type="match status" value="1"/>
</dbReference>
<dbReference type="GO" id="GO:0016740">
    <property type="term" value="F:transferase activity"/>
    <property type="evidence" value="ECO:0007669"/>
    <property type="project" value="UniProtKB-UniRule"/>
</dbReference>
<keyword evidence="12" id="KW-0449">Lipoprotein</keyword>
<evidence type="ECO:0000256" key="6">
    <source>
        <dbReference type="ARBA" id="ARBA00022827"/>
    </source>
</evidence>
<proteinExistence type="inferred from homology"/>
<protein>
    <recommendedName>
        <fullName evidence="2 10">FAD:protein FMN transferase</fullName>
        <ecNumber evidence="1 10">2.7.1.180</ecNumber>
    </recommendedName>
    <alternativeName>
        <fullName evidence="8 10">Flavin transferase</fullName>
    </alternativeName>
</protein>
<dbReference type="RefSeq" id="WP_109246366.1">
    <property type="nucleotide sequence ID" value="NZ_BFFO01000012.1"/>
</dbReference>
<sequence length="298" mass="32949">MKKLTRAFRALGTNVRLTIYKERPELLLEAEQLIEHYEGLFSLHREDSEVCKINREAGVQPVKVSTATFELIEYGLVATKRELGFSILIGPLSQLWRIGFEDARRPSDEEIRALLPLMNPDEVELDSAEQTVFLKQKGMQVDLGGIAKGYIADRVADFFQAEGLEQAVVNLGASSIRFIGESPEHGDGLWRVGIKHPLLGAGRPVKIVKTGAGAVTTTGVTNRKLLTDGAVYHHLLDPKTGFPMRTNVLTATVLTSCALDGEVRAKQPLINKDFLDCKKLIIKSENGSLIINNTRNFN</sequence>
<organism evidence="12 13">
    <name type="scientific">Lactococcus termiticola</name>
    <dbReference type="NCBI Taxonomy" id="2169526"/>
    <lineage>
        <taxon>Bacteria</taxon>
        <taxon>Bacillati</taxon>
        <taxon>Bacillota</taxon>
        <taxon>Bacilli</taxon>
        <taxon>Lactobacillales</taxon>
        <taxon>Streptococcaceae</taxon>
        <taxon>Lactococcus</taxon>
    </lineage>
</organism>
<evidence type="ECO:0000256" key="4">
    <source>
        <dbReference type="ARBA" id="ARBA00022679"/>
    </source>
</evidence>
<evidence type="ECO:0000256" key="8">
    <source>
        <dbReference type="ARBA" id="ARBA00031306"/>
    </source>
</evidence>
<dbReference type="PANTHER" id="PTHR30040">
    <property type="entry name" value="THIAMINE BIOSYNTHESIS LIPOPROTEIN APBE"/>
    <property type="match status" value="1"/>
</dbReference>
<evidence type="ECO:0000313" key="12">
    <source>
        <dbReference type="EMBL" id="GBG97407.1"/>
    </source>
</evidence>
<evidence type="ECO:0000256" key="11">
    <source>
        <dbReference type="PIRSR" id="PIRSR006268-2"/>
    </source>
</evidence>
<feature type="binding site" evidence="11">
    <location>
        <position position="145"/>
    </location>
    <ligand>
        <name>Mg(2+)</name>
        <dbReference type="ChEBI" id="CHEBI:18420"/>
    </ligand>
</feature>
<dbReference type="PIRSF" id="PIRSF006268">
    <property type="entry name" value="ApbE"/>
    <property type="match status" value="1"/>
</dbReference>
<evidence type="ECO:0000256" key="7">
    <source>
        <dbReference type="ARBA" id="ARBA00022842"/>
    </source>
</evidence>
<dbReference type="Proteomes" id="UP000245021">
    <property type="component" value="Unassembled WGS sequence"/>
</dbReference>
<keyword evidence="3 10" id="KW-0285">Flavoprotein</keyword>
<dbReference type="Pfam" id="PF02424">
    <property type="entry name" value="ApbE"/>
    <property type="match status" value="1"/>
</dbReference>